<sequence length="366" mass="41948">MKKYAFNEITLMQFICIQSGVQLSVGLLALPMNLAQSAGTDGWIGILLVWILNLTASLIIVQVMKKYPDGTLLDLLAHYCGRWVGTVAAVLIGLYFFFYGYVGITRTILYAKQWLLPQTSSPLIMLLLLIPTYTIARNGLRIIGRYAELVFFLSLWIPFAYLLPLKDAQWLYLLPVLKEGWLPVFSAAEAALLSFSGIGVTLILYPFLLHKRQAAMGVIISNTVSMLAFLLITLICFVYFSPNEIKGYNEPVVNVLKNIEFKFIERIEVVFISFYLFMFSLSWIPTFYACTFCISWLLGKQDHRNPLRVLWLLLAIGTFLFMPTFNQNTFMGRWLTKCAFGIEYTFPFCLLLFLWLRVRKKKAELS</sequence>
<dbReference type="OrthoDB" id="2380120at2"/>
<dbReference type="PANTHER" id="PTHR34975:SF2">
    <property type="entry name" value="SPORE GERMINATION PROTEIN A2"/>
    <property type="match status" value="1"/>
</dbReference>
<keyword evidence="7 8" id="KW-0472">Membrane</keyword>
<feature type="transmembrane region" description="Helical" evidence="8">
    <location>
        <begin position="334"/>
        <end position="356"/>
    </location>
</feature>
<dbReference type="AlphaFoldDB" id="A0A1V4H6I9"/>
<feature type="transmembrane region" description="Helical" evidence="8">
    <location>
        <begin position="83"/>
        <end position="102"/>
    </location>
</feature>
<dbReference type="InterPro" id="IPR004761">
    <property type="entry name" value="Spore_GerAB"/>
</dbReference>
<organism evidence="9 10">
    <name type="scientific">Paenibacillus ferrarius</name>
    <dbReference type="NCBI Taxonomy" id="1469647"/>
    <lineage>
        <taxon>Bacteria</taxon>
        <taxon>Bacillati</taxon>
        <taxon>Bacillota</taxon>
        <taxon>Bacilli</taxon>
        <taxon>Bacillales</taxon>
        <taxon>Paenibacillaceae</taxon>
        <taxon>Paenibacillus</taxon>
    </lineage>
</organism>
<keyword evidence="4" id="KW-0309">Germination</keyword>
<keyword evidence="3" id="KW-0813">Transport</keyword>
<evidence type="ECO:0000256" key="5">
    <source>
        <dbReference type="ARBA" id="ARBA00022692"/>
    </source>
</evidence>
<evidence type="ECO:0000313" key="9">
    <source>
        <dbReference type="EMBL" id="OPH46793.1"/>
    </source>
</evidence>
<dbReference type="STRING" id="1469647.BC351_12700"/>
<dbReference type="Proteomes" id="UP000190626">
    <property type="component" value="Unassembled WGS sequence"/>
</dbReference>
<gene>
    <name evidence="9" type="ORF">BC351_12700</name>
</gene>
<evidence type="ECO:0000256" key="7">
    <source>
        <dbReference type="ARBA" id="ARBA00023136"/>
    </source>
</evidence>
<dbReference type="NCBIfam" id="TIGR00912">
    <property type="entry name" value="2A0309"/>
    <property type="match status" value="1"/>
</dbReference>
<evidence type="ECO:0000256" key="4">
    <source>
        <dbReference type="ARBA" id="ARBA00022544"/>
    </source>
</evidence>
<feature type="transmembrane region" description="Helical" evidence="8">
    <location>
        <begin position="42"/>
        <end position="63"/>
    </location>
</feature>
<feature type="transmembrane region" description="Helical" evidence="8">
    <location>
        <begin position="114"/>
        <end position="134"/>
    </location>
</feature>
<feature type="transmembrane region" description="Helical" evidence="8">
    <location>
        <begin position="184"/>
        <end position="208"/>
    </location>
</feature>
<feature type="transmembrane region" description="Helical" evidence="8">
    <location>
        <begin position="272"/>
        <end position="297"/>
    </location>
</feature>
<keyword evidence="10" id="KW-1185">Reference proteome</keyword>
<evidence type="ECO:0000256" key="8">
    <source>
        <dbReference type="SAM" id="Phobius"/>
    </source>
</evidence>
<evidence type="ECO:0000256" key="3">
    <source>
        <dbReference type="ARBA" id="ARBA00022448"/>
    </source>
</evidence>
<keyword evidence="6 8" id="KW-1133">Transmembrane helix</keyword>
<dbReference type="GO" id="GO:0016020">
    <property type="term" value="C:membrane"/>
    <property type="evidence" value="ECO:0007669"/>
    <property type="project" value="UniProtKB-SubCell"/>
</dbReference>
<evidence type="ECO:0000256" key="6">
    <source>
        <dbReference type="ARBA" id="ARBA00022989"/>
    </source>
</evidence>
<dbReference type="GO" id="GO:0009847">
    <property type="term" value="P:spore germination"/>
    <property type="evidence" value="ECO:0007669"/>
    <property type="project" value="InterPro"/>
</dbReference>
<comment type="subcellular location">
    <subcellularLocation>
        <location evidence="1">Membrane</location>
        <topology evidence="1">Multi-pass membrane protein</topology>
    </subcellularLocation>
</comment>
<feature type="transmembrane region" description="Helical" evidence="8">
    <location>
        <begin position="309"/>
        <end position="328"/>
    </location>
</feature>
<evidence type="ECO:0000313" key="10">
    <source>
        <dbReference type="Proteomes" id="UP000190626"/>
    </source>
</evidence>
<dbReference type="PANTHER" id="PTHR34975">
    <property type="entry name" value="SPORE GERMINATION PROTEIN A2"/>
    <property type="match status" value="1"/>
</dbReference>
<comment type="caution">
    <text evidence="9">The sequence shown here is derived from an EMBL/GenBank/DDBJ whole genome shotgun (WGS) entry which is preliminary data.</text>
</comment>
<reference evidence="10" key="1">
    <citation type="submission" date="2016-07" db="EMBL/GenBank/DDBJ databases">
        <authorList>
            <person name="Florea S."/>
            <person name="Webb J.S."/>
            <person name="Jaromczyk J."/>
            <person name="Schardl C.L."/>
        </authorList>
    </citation>
    <scope>NUCLEOTIDE SEQUENCE [LARGE SCALE GENOMIC DNA]</scope>
    <source>
        <strain evidence="10">CY1</strain>
    </source>
</reference>
<comment type="similarity">
    <text evidence="2">Belongs to the amino acid-polyamine-organocation (APC) superfamily. Spore germination protein (SGP) (TC 2.A.3.9) family.</text>
</comment>
<feature type="transmembrane region" description="Helical" evidence="8">
    <location>
        <begin position="12"/>
        <end position="30"/>
    </location>
</feature>
<keyword evidence="5 8" id="KW-0812">Transmembrane</keyword>
<dbReference type="EMBL" id="MBTG01000072">
    <property type="protein sequence ID" value="OPH46793.1"/>
    <property type="molecule type" value="Genomic_DNA"/>
</dbReference>
<dbReference type="Gene3D" id="1.20.1740.10">
    <property type="entry name" value="Amino acid/polyamine transporter I"/>
    <property type="match status" value="1"/>
</dbReference>
<evidence type="ECO:0000256" key="2">
    <source>
        <dbReference type="ARBA" id="ARBA00007998"/>
    </source>
</evidence>
<protein>
    <submittedName>
        <fullName evidence="9">Spore gernimation protein</fullName>
    </submittedName>
</protein>
<dbReference type="Pfam" id="PF03845">
    <property type="entry name" value="Spore_permease"/>
    <property type="match status" value="1"/>
</dbReference>
<accession>A0A1V4H6I9</accession>
<feature type="transmembrane region" description="Helical" evidence="8">
    <location>
        <begin position="146"/>
        <end position="164"/>
    </location>
</feature>
<dbReference type="RefSeq" id="WP_079421113.1">
    <property type="nucleotide sequence ID" value="NZ_MBTG01000072.1"/>
</dbReference>
<feature type="transmembrane region" description="Helical" evidence="8">
    <location>
        <begin position="215"/>
        <end position="240"/>
    </location>
</feature>
<proteinExistence type="inferred from homology"/>
<evidence type="ECO:0000256" key="1">
    <source>
        <dbReference type="ARBA" id="ARBA00004141"/>
    </source>
</evidence>
<name>A0A1V4H6I9_9BACL</name>